<dbReference type="UniPathway" id="UPA00379">
    <property type="reaction ID" value="UER00549"/>
</dbReference>
<comment type="caution">
    <text evidence="10">The sequence shown here is derived from an EMBL/GenBank/DDBJ whole genome shotgun (WGS) entry which is preliminary data.</text>
</comment>
<comment type="catalytic activity">
    <reaction evidence="5 8">
        <text>L-histidine = trans-urocanate + NH4(+)</text>
        <dbReference type="Rhea" id="RHEA:21232"/>
        <dbReference type="ChEBI" id="CHEBI:17771"/>
        <dbReference type="ChEBI" id="CHEBI:28938"/>
        <dbReference type="ChEBI" id="CHEBI:57595"/>
        <dbReference type="EC" id="4.3.1.3"/>
    </reaction>
</comment>
<dbReference type="Pfam" id="PF00221">
    <property type="entry name" value="Lyase_aromatic"/>
    <property type="match status" value="1"/>
</dbReference>
<dbReference type="InterPro" id="IPR005921">
    <property type="entry name" value="HutH"/>
</dbReference>
<gene>
    <name evidence="10" type="primary">hutH_2</name>
    <name evidence="10" type="ORF">JCM17846_30800</name>
</gene>
<dbReference type="Gene3D" id="1.20.200.10">
    <property type="entry name" value="Fumarase/aspartase (Central domain)"/>
    <property type="match status" value="1"/>
</dbReference>
<reference evidence="10 11" key="1">
    <citation type="submission" date="2019-09" db="EMBL/GenBank/DDBJ databases">
        <title>NBRP : Genome information of microbial organism related human and environment.</title>
        <authorList>
            <person name="Hattori M."/>
            <person name="Oshima K."/>
            <person name="Inaba H."/>
            <person name="Suda W."/>
            <person name="Sakamoto M."/>
            <person name="Iino T."/>
            <person name="Kitahara M."/>
            <person name="Oshida Y."/>
            <person name="Iida T."/>
            <person name="Kudo T."/>
            <person name="Itoh T."/>
            <person name="Ohkuma M."/>
        </authorList>
    </citation>
    <scope>NUCLEOTIDE SEQUENCE [LARGE SCALE GENOMIC DNA]</scope>
    <source>
        <strain evidence="10 11">Q-1</strain>
    </source>
</reference>
<dbReference type="CDD" id="cd00332">
    <property type="entry name" value="PAL-HAL"/>
    <property type="match status" value="1"/>
</dbReference>
<dbReference type="AlphaFoldDB" id="A0A5A7NBB3"/>
<dbReference type="RefSeq" id="WP_150007401.1">
    <property type="nucleotide sequence ID" value="NZ_BKCN01000023.1"/>
</dbReference>
<evidence type="ECO:0000256" key="8">
    <source>
        <dbReference type="RuleBase" id="RU004479"/>
    </source>
</evidence>
<dbReference type="PANTHER" id="PTHR10362">
    <property type="entry name" value="HISTIDINE AMMONIA-LYASE"/>
    <property type="match status" value="1"/>
</dbReference>
<dbReference type="EC" id="4.3.1.3" evidence="2 6"/>
<evidence type="ECO:0000256" key="2">
    <source>
        <dbReference type="ARBA" id="ARBA00012994"/>
    </source>
</evidence>
<keyword evidence="11" id="KW-1185">Reference proteome</keyword>
<dbReference type="Gene3D" id="1.10.275.10">
    <property type="entry name" value="Fumarase/aspartase (N-terminal domain)"/>
    <property type="match status" value="1"/>
</dbReference>
<dbReference type="NCBIfam" id="TIGR01225">
    <property type="entry name" value="hutH"/>
    <property type="match status" value="1"/>
</dbReference>
<dbReference type="FunFam" id="1.20.200.10:FF:000003">
    <property type="entry name" value="Histidine ammonia-lyase"/>
    <property type="match status" value="1"/>
</dbReference>
<protein>
    <recommendedName>
        <fullName evidence="2 6">Histidine ammonia-lyase</fullName>
        <ecNumber evidence="2 6">4.3.1.3</ecNumber>
    </recommendedName>
</protein>
<evidence type="ECO:0000256" key="1">
    <source>
        <dbReference type="ARBA" id="ARBA00005113"/>
    </source>
</evidence>
<evidence type="ECO:0000313" key="10">
    <source>
        <dbReference type="EMBL" id="GER05398.1"/>
    </source>
</evidence>
<dbReference type="GO" id="GO:0004397">
    <property type="term" value="F:histidine ammonia-lyase activity"/>
    <property type="evidence" value="ECO:0007669"/>
    <property type="project" value="UniProtKB-UniRule"/>
</dbReference>
<keyword evidence="3 8" id="KW-0369">Histidine metabolism</keyword>
<evidence type="ECO:0000256" key="3">
    <source>
        <dbReference type="ARBA" id="ARBA00022808"/>
    </source>
</evidence>
<evidence type="ECO:0000313" key="11">
    <source>
        <dbReference type="Proteomes" id="UP000324996"/>
    </source>
</evidence>
<accession>A0A5A7NBB3</accession>
<dbReference type="FunFam" id="1.10.275.10:FF:000005">
    <property type="entry name" value="Histidine ammonia-lyase"/>
    <property type="match status" value="1"/>
</dbReference>
<comment type="subcellular location">
    <subcellularLocation>
        <location evidence="9">Cytoplasm</location>
    </subcellularLocation>
</comment>
<evidence type="ECO:0000256" key="4">
    <source>
        <dbReference type="ARBA" id="ARBA00023239"/>
    </source>
</evidence>
<dbReference type="GO" id="GO:0019557">
    <property type="term" value="P:L-histidine catabolic process to glutamate and formate"/>
    <property type="evidence" value="ECO:0007669"/>
    <property type="project" value="UniProtKB-UniPathway"/>
</dbReference>
<organism evidence="10 11">
    <name type="scientific">Iodidimonas nitroreducens</name>
    <dbReference type="NCBI Taxonomy" id="1236968"/>
    <lineage>
        <taxon>Bacteria</taxon>
        <taxon>Pseudomonadati</taxon>
        <taxon>Pseudomonadota</taxon>
        <taxon>Alphaproteobacteria</taxon>
        <taxon>Iodidimonadales</taxon>
        <taxon>Iodidimonadaceae</taxon>
        <taxon>Iodidimonas</taxon>
    </lineage>
</organism>
<dbReference type="EMBL" id="BKCN01000023">
    <property type="protein sequence ID" value="GER05398.1"/>
    <property type="molecule type" value="Genomic_DNA"/>
</dbReference>
<dbReference type="InterPro" id="IPR024083">
    <property type="entry name" value="Fumarase/histidase_N"/>
</dbReference>
<dbReference type="GO" id="GO:0019556">
    <property type="term" value="P:L-histidine catabolic process to glutamate and formamide"/>
    <property type="evidence" value="ECO:0007669"/>
    <property type="project" value="UniProtKB-UniPathway"/>
</dbReference>
<keyword evidence="4 7" id="KW-0456">Lyase</keyword>
<dbReference type="Proteomes" id="UP000324996">
    <property type="component" value="Unassembled WGS sequence"/>
</dbReference>
<comment type="similarity">
    <text evidence="7">Belongs to the PAL/histidase family.</text>
</comment>
<dbReference type="SUPFAM" id="SSF48557">
    <property type="entry name" value="L-aspartase-like"/>
    <property type="match status" value="1"/>
</dbReference>
<evidence type="ECO:0000256" key="9">
    <source>
        <dbReference type="RuleBase" id="RU004480"/>
    </source>
</evidence>
<dbReference type="NCBIfam" id="NF006871">
    <property type="entry name" value="PRK09367.1"/>
    <property type="match status" value="1"/>
</dbReference>
<proteinExistence type="inferred from homology"/>
<evidence type="ECO:0000256" key="5">
    <source>
        <dbReference type="ARBA" id="ARBA00049269"/>
    </source>
</evidence>
<name>A0A5A7NBB3_9PROT</name>
<dbReference type="InterPro" id="IPR001106">
    <property type="entry name" value="Aromatic_Lyase"/>
</dbReference>
<evidence type="ECO:0000256" key="7">
    <source>
        <dbReference type="RuleBase" id="RU003954"/>
    </source>
</evidence>
<comment type="pathway">
    <text evidence="1 8">Amino-acid degradation; L-histidine degradation into L-glutamate; N-formimidoyl-L-glutamate from L-histidine: step 1/3.</text>
</comment>
<dbReference type="PROSITE" id="PS00488">
    <property type="entry name" value="PAL_HISTIDASE"/>
    <property type="match status" value="1"/>
</dbReference>
<dbReference type="InterPro" id="IPR022313">
    <property type="entry name" value="Phe/His_NH3-lyase_AS"/>
</dbReference>
<evidence type="ECO:0000256" key="6">
    <source>
        <dbReference type="NCBIfam" id="TIGR01225"/>
    </source>
</evidence>
<dbReference type="GO" id="GO:0005737">
    <property type="term" value="C:cytoplasm"/>
    <property type="evidence" value="ECO:0007669"/>
    <property type="project" value="UniProtKB-SubCell"/>
</dbReference>
<dbReference type="InterPro" id="IPR008948">
    <property type="entry name" value="L-Aspartase-like"/>
</dbReference>
<sequence>MPGQLQHDDLHAIWSQPCAPVLDAQSWDAIDQSAAAIDRILQSGKTVYGVNTGFGLLAQSRISAEKLGDLQRNLVLSHCCGTGPALDHHIVRLAMVMKMAALARGYSGVRRPLIERLIDLIKADAMPVIPAQGSVGASGDLAPLAHLAAATMLGVGEISIGGKILPAAKALHKLGLAPIELGPKEGIALLNGTQISTALGLDALFRAERIFDAALIGGALSLDALKGSTAPFDPRIHAVRGHPGQIRVAEILRRLLDGSAIHASHQGCDKVQDPYSLRCQPQVMGACLDVIDQVRGGLLIEANAVTDNPLIFCDPDEQADSCISGGNFHAEPVAFAVDALANALCEIGAISERRLALLVDPKMSGLPAFLVTDSGLHSGFMIAQVTAAALVAENRMMAHPASVDSVPTSANQEDHVSMATHGARRTIEIAKNCATIIGIELLAAAQGVDCHLPLATAPTLAAVHQKIRAKVPHYQIDRYFAPDIEAARQMVCDGEIGLS</sequence>